<dbReference type="Pfam" id="PF00083">
    <property type="entry name" value="Sugar_tr"/>
    <property type="match status" value="1"/>
</dbReference>
<evidence type="ECO:0000256" key="5">
    <source>
        <dbReference type="ARBA" id="ARBA00022989"/>
    </source>
</evidence>
<organism evidence="10 11">
    <name type="scientific">Sporothrix stenoceras</name>
    <dbReference type="NCBI Taxonomy" id="5173"/>
    <lineage>
        <taxon>Eukaryota</taxon>
        <taxon>Fungi</taxon>
        <taxon>Dikarya</taxon>
        <taxon>Ascomycota</taxon>
        <taxon>Pezizomycotina</taxon>
        <taxon>Sordariomycetes</taxon>
        <taxon>Sordariomycetidae</taxon>
        <taxon>Ophiostomatales</taxon>
        <taxon>Ophiostomataceae</taxon>
        <taxon>Sporothrix</taxon>
    </lineage>
</organism>
<feature type="transmembrane region" description="Helical" evidence="8">
    <location>
        <begin position="141"/>
        <end position="162"/>
    </location>
</feature>
<feature type="transmembrane region" description="Helical" evidence="8">
    <location>
        <begin position="462"/>
        <end position="480"/>
    </location>
</feature>
<dbReference type="PROSITE" id="PS50850">
    <property type="entry name" value="MFS"/>
    <property type="match status" value="1"/>
</dbReference>
<evidence type="ECO:0000256" key="3">
    <source>
        <dbReference type="ARBA" id="ARBA00022448"/>
    </source>
</evidence>
<name>A0ABR3YIK9_9PEZI</name>
<dbReference type="NCBIfam" id="TIGR00879">
    <property type="entry name" value="SP"/>
    <property type="match status" value="1"/>
</dbReference>
<evidence type="ECO:0000313" key="10">
    <source>
        <dbReference type="EMBL" id="KAL1888160.1"/>
    </source>
</evidence>
<keyword evidence="5 8" id="KW-1133">Transmembrane helix</keyword>
<dbReference type="SUPFAM" id="SSF103473">
    <property type="entry name" value="MFS general substrate transporter"/>
    <property type="match status" value="1"/>
</dbReference>
<dbReference type="InterPro" id="IPR020846">
    <property type="entry name" value="MFS_dom"/>
</dbReference>
<dbReference type="InterPro" id="IPR003663">
    <property type="entry name" value="Sugar/inositol_transpt"/>
</dbReference>
<feature type="transmembrane region" description="Helical" evidence="8">
    <location>
        <begin position="362"/>
        <end position="382"/>
    </location>
</feature>
<dbReference type="Proteomes" id="UP001583186">
    <property type="component" value="Unassembled WGS sequence"/>
</dbReference>
<evidence type="ECO:0000256" key="7">
    <source>
        <dbReference type="RuleBase" id="RU003346"/>
    </source>
</evidence>
<evidence type="ECO:0000256" key="2">
    <source>
        <dbReference type="ARBA" id="ARBA00010992"/>
    </source>
</evidence>
<feature type="transmembrane region" description="Helical" evidence="8">
    <location>
        <begin position="427"/>
        <end position="450"/>
    </location>
</feature>
<feature type="transmembrane region" description="Helical" evidence="8">
    <location>
        <begin position="296"/>
        <end position="315"/>
    </location>
</feature>
<comment type="subcellular location">
    <subcellularLocation>
        <location evidence="1">Membrane</location>
        <topology evidence="1">Multi-pass membrane protein</topology>
    </subcellularLocation>
</comment>
<feature type="transmembrane region" description="Helical" evidence="8">
    <location>
        <begin position="335"/>
        <end position="355"/>
    </location>
</feature>
<dbReference type="PANTHER" id="PTHR48022">
    <property type="entry name" value="PLASTIDIC GLUCOSE TRANSPORTER 4"/>
    <property type="match status" value="1"/>
</dbReference>
<dbReference type="InterPro" id="IPR036259">
    <property type="entry name" value="MFS_trans_sf"/>
</dbReference>
<accession>A0ABR3YIK9</accession>
<dbReference type="InterPro" id="IPR050360">
    <property type="entry name" value="MFS_Sugar_Transporters"/>
</dbReference>
<feature type="domain" description="Major facilitator superfamily (MFS) profile" evidence="9">
    <location>
        <begin position="37"/>
        <end position="484"/>
    </location>
</feature>
<dbReference type="Gene3D" id="1.20.1250.20">
    <property type="entry name" value="MFS general substrate transporter like domains"/>
    <property type="match status" value="1"/>
</dbReference>
<protein>
    <recommendedName>
        <fullName evidence="9">Major facilitator superfamily (MFS) profile domain-containing protein</fullName>
    </recommendedName>
</protein>
<comment type="similarity">
    <text evidence="2 7">Belongs to the major facilitator superfamily. Sugar transporter (TC 2.A.1.1) family.</text>
</comment>
<evidence type="ECO:0000256" key="4">
    <source>
        <dbReference type="ARBA" id="ARBA00022692"/>
    </source>
</evidence>
<evidence type="ECO:0000313" key="11">
    <source>
        <dbReference type="Proteomes" id="UP001583186"/>
    </source>
</evidence>
<proteinExistence type="inferred from homology"/>
<feature type="transmembrane region" description="Helical" evidence="8">
    <location>
        <begin position="388"/>
        <end position="415"/>
    </location>
</feature>
<reference evidence="10 11" key="1">
    <citation type="journal article" date="2024" name="IMA Fungus">
        <title>IMA Genome - F19 : A genome assembly and annotation guide to empower mycologists, including annotated draft genome sequences of Ceratocystis pirilliformis, Diaporthe australafricana, Fusarium ophioides, Paecilomyces lecythidis, and Sporothrix stenoceras.</title>
        <authorList>
            <person name="Aylward J."/>
            <person name="Wilson A.M."/>
            <person name="Visagie C.M."/>
            <person name="Spraker J."/>
            <person name="Barnes I."/>
            <person name="Buitendag C."/>
            <person name="Ceriani C."/>
            <person name="Del Mar Angel L."/>
            <person name="du Plessis D."/>
            <person name="Fuchs T."/>
            <person name="Gasser K."/>
            <person name="Kramer D."/>
            <person name="Li W."/>
            <person name="Munsamy K."/>
            <person name="Piso A."/>
            <person name="Price J.L."/>
            <person name="Sonnekus B."/>
            <person name="Thomas C."/>
            <person name="van der Nest A."/>
            <person name="van Dijk A."/>
            <person name="van Heerden A."/>
            <person name="van Vuuren N."/>
            <person name="Yilmaz N."/>
            <person name="Duong T.A."/>
            <person name="van der Merwe N.A."/>
            <person name="Wingfield M.J."/>
            <person name="Wingfield B.D."/>
        </authorList>
    </citation>
    <scope>NUCLEOTIDE SEQUENCE [LARGE SCALE GENOMIC DNA]</scope>
    <source>
        <strain evidence="10 11">CMW 5346</strain>
    </source>
</reference>
<gene>
    <name evidence="10" type="ORF">Sste5346_009770</name>
</gene>
<dbReference type="PANTHER" id="PTHR48022:SF10">
    <property type="entry name" value="MAJOR FACILITATOR SUPERFAMILY (MFS) PROFILE DOMAIN-CONTAINING PROTEIN"/>
    <property type="match status" value="1"/>
</dbReference>
<feature type="transmembrane region" description="Helical" evidence="8">
    <location>
        <begin position="207"/>
        <end position="226"/>
    </location>
</feature>
<keyword evidence="3 7" id="KW-0813">Transport</keyword>
<keyword evidence="4 8" id="KW-0812">Transmembrane</keyword>
<feature type="transmembrane region" description="Helical" evidence="8">
    <location>
        <begin position="174"/>
        <end position="195"/>
    </location>
</feature>
<keyword evidence="11" id="KW-1185">Reference proteome</keyword>
<evidence type="ECO:0000256" key="6">
    <source>
        <dbReference type="ARBA" id="ARBA00023136"/>
    </source>
</evidence>
<keyword evidence="6 8" id="KW-0472">Membrane</keyword>
<feature type="transmembrane region" description="Helical" evidence="8">
    <location>
        <begin position="116"/>
        <end position="135"/>
    </location>
</feature>
<dbReference type="EMBL" id="JAWCUI010000099">
    <property type="protein sequence ID" value="KAL1888160.1"/>
    <property type="molecule type" value="Genomic_DNA"/>
</dbReference>
<dbReference type="InterPro" id="IPR005828">
    <property type="entry name" value="MFS_sugar_transport-like"/>
</dbReference>
<comment type="caution">
    <text evidence="10">The sequence shown here is derived from an EMBL/GenBank/DDBJ whole genome shotgun (WGS) entry which is preliminary data.</text>
</comment>
<evidence type="ECO:0000256" key="1">
    <source>
        <dbReference type="ARBA" id="ARBA00004141"/>
    </source>
</evidence>
<evidence type="ECO:0000256" key="8">
    <source>
        <dbReference type="SAM" id="Phobius"/>
    </source>
</evidence>
<evidence type="ECO:0000259" key="9">
    <source>
        <dbReference type="PROSITE" id="PS50850"/>
    </source>
</evidence>
<sequence>MCAAKDEPQEEGGNQLARVATQSTETTWLQNNRCIFICFLVSVSSFQYGLDLSIINAQQAIVGFLKVFGYRAPSLATGWGIDTWFQQTISSMMNVGVITGSILLQPTAQHLGRRRSFWVASLVCVVGNTILITTTNAGAFIFGRLVFGTSNGLFTGLGIIYISEAAPSHLRGSLISFAQLSACIGSVVGTCVNNATKLMDSRLSYQIPLFCLYSVPLLFFVLPFFIPESPRWLVLQNRPGDARTHLQRLRGPDFPPTVIDAELQAIQDAIAVEQQLAVGKRKAVQMAWSVRERTRTLLTCACLTFHAASGFPFLAAYSTYFFQIAGSTDAFVDSIMVSSISVFGALVGVFLNRWVGRRPMNLVAFGSQAVLMLIIGVVWSVIPGTQTAGKIVVGLCVVFQCGYSAFCGPVAFICAGEIPSNQLRAMTYGMGSAIGFIFAFVISLTTPYFINPTALNIGPKVGYIWFASNAITFVFVLFFLPETSRRSLEDLDEMFYNKVPLRKFGQEYRSHGLGLEQHEKTDTVVEMVETVNSTTRE</sequence>